<dbReference type="EMBL" id="BMKR01000002">
    <property type="protein sequence ID" value="GGF62712.1"/>
    <property type="molecule type" value="Genomic_DNA"/>
</dbReference>
<comment type="caution">
    <text evidence="1">The sequence shown here is derived from an EMBL/GenBank/DDBJ whole genome shotgun (WGS) entry which is preliminary data.</text>
</comment>
<gene>
    <name evidence="1" type="ORF">GCM10010912_04800</name>
</gene>
<evidence type="ECO:0000313" key="2">
    <source>
        <dbReference type="Proteomes" id="UP000637643"/>
    </source>
</evidence>
<dbReference type="Gene3D" id="3.40.630.30">
    <property type="match status" value="1"/>
</dbReference>
<protein>
    <submittedName>
        <fullName evidence="1">Uncharacterized protein</fullName>
    </submittedName>
</protein>
<dbReference type="AlphaFoldDB" id="A0A917BZG0"/>
<name>A0A917BZG0_9BACL</name>
<evidence type="ECO:0000313" key="1">
    <source>
        <dbReference type="EMBL" id="GGF62712.1"/>
    </source>
</evidence>
<sequence>MDHAEKQAAARGVLKVMLSSAAGRAEAQVFYERLDMTEIAVNCLRSICNQGDTG</sequence>
<dbReference type="SUPFAM" id="SSF55729">
    <property type="entry name" value="Acyl-CoA N-acyltransferases (Nat)"/>
    <property type="match status" value="1"/>
</dbReference>
<keyword evidence="2" id="KW-1185">Reference proteome</keyword>
<accession>A0A917BZG0</accession>
<dbReference type="InterPro" id="IPR016181">
    <property type="entry name" value="Acyl_CoA_acyltransferase"/>
</dbReference>
<organism evidence="1 2">
    <name type="scientific">Paenibacillus albidus</name>
    <dbReference type="NCBI Taxonomy" id="2041023"/>
    <lineage>
        <taxon>Bacteria</taxon>
        <taxon>Bacillati</taxon>
        <taxon>Bacillota</taxon>
        <taxon>Bacilli</taxon>
        <taxon>Bacillales</taxon>
        <taxon>Paenibacillaceae</taxon>
        <taxon>Paenibacillus</taxon>
    </lineage>
</organism>
<reference evidence="1" key="1">
    <citation type="journal article" date="2014" name="Int. J. Syst. Evol. Microbiol.">
        <title>Complete genome sequence of Corynebacterium casei LMG S-19264T (=DSM 44701T), isolated from a smear-ripened cheese.</title>
        <authorList>
            <consortium name="US DOE Joint Genome Institute (JGI-PGF)"/>
            <person name="Walter F."/>
            <person name="Albersmeier A."/>
            <person name="Kalinowski J."/>
            <person name="Ruckert C."/>
        </authorList>
    </citation>
    <scope>NUCLEOTIDE SEQUENCE</scope>
    <source>
        <strain evidence="1">CGMCC 1.16134</strain>
    </source>
</reference>
<proteinExistence type="predicted"/>
<dbReference type="Proteomes" id="UP000637643">
    <property type="component" value="Unassembled WGS sequence"/>
</dbReference>
<reference evidence="1" key="2">
    <citation type="submission" date="2020-09" db="EMBL/GenBank/DDBJ databases">
        <authorList>
            <person name="Sun Q."/>
            <person name="Zhou Y."/>
        </authorList>
    </citation>
    <scope>NUCLEOTIDE SEQUENCE</scope>
    <source>
        <strain evidence="1">CGMCC 1.16134</strain>
    </source>
</reference>